<dbReference type="AlphaFoldDB" id="A0A370K4B2"/>
<evidence type="ECO:0000313" key="2">
    <source>
        <dbReference type="EMBL" id="RDI97492.1"/>
    </source>
</evidence>
<sequence>MSAALALVLALPVLPEQVLASDSAPAMKCSIGPVTKQYGKTDWLVYGCEDGKSIRIVSAPKNKAVRFHFTFIADDDGYALHGEGQGDKRVTDAAFQELNLLSEKDVAALVAEVRKTSGS</sequence>
<evidence type="ECO:0000256" key="1">
    <source>
        <dbReference type="SAM" id="SignalP"/>
    </source>
</evidence>
<dbReference type="EMBL" id="QQSY01000005">
    <property type="protein sequence ID" value="RDI97492.1"/>
    <property type="molecule type" value="Genomic_DNA"/>
</dbReference>
<dbReference type="Proteomes" id="UP000254711">
    <property type="component" value="Unassembled WGS sequence"/>
</dbReference>
<dbReference type="RefSeq" id="WP_114826384.1">
    <property type="nucleotide sequence ID" value="NZ_QQSY01000005.1"/>
</dbReference>
<keyword evidence="1" id="KW-0732">Signal</keyword>
<dbReference type="OrthoDB" id="8779942at2"/>
<name>A0A370K4B2_9GAMM</name>
<evidence type="ECO:0000313" key="3">
    <source>
        <dbReference type="Proteomes" id="UP000254711"/>
    </source>
</evidence>
<accession>A0A370K4B2</accession>
<organism evidence="2 3">
    <name type="scientific">Dyella solisilvae</name>
    <dbReference type="NCBI Taxonomy" id="1920168"/>
    <lineage>
        <taxon>Bacteria</taxon>
        <taxon>Pseudomonadati</taxon>
        <taxon>Pseudomonadota</taxon>
        <taxon>Gammaproteobacteria</taxon>
        <taxon>Lysobacterales</taxon>
        <taxon>Rhodanobacteraceae</taxon>
        <taxon>Dyella</taxon>
    </lineage>
</organism>
<feature type="chain" id="PRO_5016769360" evidence="1">
    <location>
        <begin position="21"/>
        <end position="119"/>
    </location>
</feature>
<proteinExistence type="predicted"/>
<comment type="caution">
    <text evidence="2">The sequence shown here is derived from an EMBL/GenBank/DDBJ whole genome shotgun (WGS) entry which is preliminary data.</text>
</comment>
<reference evidence="2 3" key="1">
    <citation type="submission" date="2018-07" db="EMBL/GenBank/DDBJ databases">
        <title>Dyella solisilvae sp. nov., isolated from the pine and broad-leaved mixed forest soil.</title>
        <authorList>
            <person name="Gao Z."/>
            <person name="Qiu L."/>
        </authorList>
    </citation>
    <scope>NUCLEOTIDE SEQUENCE [LARGE SCALE GENOMIC DNA]</scope>
    <source>
        <strain evidence="2 3">DHG54</strain>
    </source>
</reference>
<protein>
    <submittedName>
        <fullName evidence="2">Uncharacterized protein</fullName>
    </submittedName>
</protein>
<keyword evidence="3" id="KW-1185">Reference proteome</keyword>
<feature type="signal peptide" evidence="1">
    <location>
        <begin position="1"/>
        <end position="20"/>
    </location>
</feature>
<gene>
    <name evidence="2" type="ORF">DVT68_17280</name>
</gene>